<accession>A0AA45LDE6</accession>
<protein>
    <recommendedName>
        <fullName evidence="7">Transcription termination factor Rho</fullName>
        <ecNumber evidence="7">3.6.4.-</ecNumber>
    </recommendedName>
    <alternativeName>
        <fullName evidence="7">ATP-dependent helicase Rho</fullName>
    </alternativeName>
</protein>
<keyword evidence="6 7" id="KW-0804">Transcription</keyword>
<dbReference type="Gene3D" id="3.40.50.300">
    <property type="entry name" value="P-loop containing nucleotide triphosphate hydrolases"/>
    <property type="match status" value="1"/>
</dbReference>
<dbReference type="Pfam" id="PF07497">
    <property type="entry name" value="Rho_RNA_bind"/>
    <property type="match status" value="1"/>
</dbReference>
<keyword evidence="5 7" id="KW-0805">Transcription regulation</keyword>
<evidence type="ECO:0000256" key="9">
    <source>
        <dbReference type="SAM" id="MobiDB-lite"/>
    </source>
</evidence>
<dbReference type="Proteomes" id="UP000677152">
    <property type="component" value="Chromosome"/>
</dbReference>
<evidence type="ECO:0000256" key="7">
    <source>
        <dbReference type="HAMAP-Rule" id="MF_01884"/>
    </source>
</evidence>
<dbReference type="GO" id="GO:0004386">
    <property type="term" value="F:helicase activity"/>
    <property type="evidence" value="ECO:0007669"/>
    <property type="project" value="UniProtKB-UniRule"/>
</dbReference>
<comment type="caution">
    <text evidence="7">Lacks conserved residue(s) required for the propagation of feature annotation.</text>
</comment>
<comment type="subunit">
    <text evidence="7">Homohexamer. The homohexamer assembles into an open ring structure.</text>
</comment>
<evidence type="ECO:0000256" key="1">
    <source>
        <dbReference type="ARBA" id="ARBA00022472"/>
    </source>
</evidence>
<keyword evidence="2 7" id="KW-0378">Hydrolase</keyword>
<evidence type="ECO:0000313" key="12">
    <source>
        <dbReference type="Proteomes" id="UP000677152"/>
    </source>
</evidence>
<keyword evidence="4 7" id="KW-0694">RNA-binding</keyword>
<evidence type="ECO:0000313" key="11">
    <source>
        <dbReference type="EMBL" id="QUF08354.1"/>
    </source>
</evidence>
<keyword evidence="3 7" id="KW-0347">Helicase</keyword>
<dbReference type="GO" id="GO:0006353">
    <property type="term" value="P:DNA-templated transcription termination"/>
    <property type="evidence" value="ECO:0007669"/>
    <property type="project" value="UniProtKB-UniRule"/>
</dbReference>
<reference evidence="11" key="1">
    <citation type="submission" date="2021-04" db="EMBL/GenBank/DDBJ databases">
        <title>Genomic sequence of Actinosynnema pretiosum subsp. pretiosum ATCC 31280 (C-14919).</title>
        <authorList>
            <person name="Bai L."/>
            <person name="Wang X."/>
            <person name="Xiao Y."/>
        </authorList>
    </citation>
    <scope>NUCLEOTIDE SEQUENCE</scope>
    <source>
        <strain evidence="11">ATCC 31280</strain>
    </source>
</reference>
<dbReference type="InterPro" id="IPR012340">
    <property type="entry name" value="NA-bd_OB-fold"/>
</dbReference>
<dbReference type="InterPro" id="IPR003593">
    <property type="entry name" value="AAA+_ATPase"/>
</dbReference>
<comment type="similarity">
    <text evidence="7 8">Belongs to the Rho family.</text>
</comment>
<feature type="binding site" evidence="7">
    <location>
        <begin position="192"/>
        <end position="197"/>
    </location>
    <ligand>
        <name>ATP</name>
        <dbReference type="ChEBI" id="CHEBI:30616"/>
    </ligand>
</feature>
<dbReference type="InterPro" id="IPR027417">
    <property type="entry name" value="P-loop_NTPase"/>
</dbReference>
<feature type="binding site" evidence="7">
    <location>
        <position position="223"/>
    </location>
    <ligand>
        <name>ATP</name>
        <dbReference type="ChEBI" id="CHEBI:30616"/>
    </ligand>
</feature>
<dbReference type="GO" id="GO:0016787">
    <property type="term" value="F:hydrolase activity"/>
    <property type="evidence" value="ECO:0007669"/>
    <property type="project" value="UniProtKB-KW"/>
</dbReference>
<dbReference type="Gene3D" id="2.40.50.140">
    <property type="entry name" value="Nucleic acid-binding proteins"/>
    <property type="match status" value="1"/>
</dbReference>
<dbReference type="GO" id="GO:0003723">
    <property type="term" value="F:RNA binding"/>
    <property type="evidence" value="ECO:0007669"/>
    <property type="project" value="UniProtKB-UniRule"/>
</dbReference>
<dbReference type="InterPro" id="IPR011113">
    <property type="entry name" value="Rho_RNA-bd"/>
</dbReference>
<evidence type="ECO:0000256" key="5">
    <source>
        <dbReference type="ARBA" id="ARBA00023015"/>
    </source>
</evidence>
<dbReference type="PROSITE" id="PS51856">
    <property type="entry name" value="RHO_RNA_BD"/>
    <property type="match status" value="1"/>
</dbReference>
<feature type="domain" description="Rho RNA-BD" evidence="10">
    <location>
        <begin position="65"/>
        <end position="137"/>
    </location>
</feature>
<feature type="binding site" evidence="7">
    <location>
        <begin position="180"/>
        <end position="185"/>
    </location>
    <ligand>
        <name>ATP</name>
        <dbReference type="ChEBI" id="CHEBI:30616"/>
    </ligand>
</feature>
<dbReference type="EC" id="3.6.4.-" evidence="7"/>
<name>A0AA45LDE6_9PSEU</name>
<dbReference type="InterPro" id="IPR004665">
    <property type="entry name" value="Term_rho"/>
</dbReference>
<keyword evidence="1 7" id="KW-0806">Transcription termination</keyword>
<keyword evidence="7" id="KW-0067">ATP-binding</keyword>
<dbReference type="AlphaFoldDB" id="A0AA45LDE6"/>
<dbReference type="GO" id="GO:0008186">
    <property type="term" value="F:ATP-dependent activity, acting on RNA"/>
    <property type="evidence" value="ECO:0007669"/>
    <property type="project" value="InterPro"/>
</dbReference>
<dbReference type="PANTHER" id="PTHR46425">
    <property type="entry name" value="TRANSCRIPTION TERMINATION FACTOR RHO"/>
    <property type="match status" value="1"/>
</dbReference>
<dbReference type="Pfam" id="PF00006">
    <property type="entry name" value="ATP-synt_ab"/>
    <property type="match status" value="1"/>
</dbReference>
<sequence length="439" mass="48000">MTDVIRRAVVVPHPGAVPRRPSHALARPVQNWRKPLNTTTDDTTTGAIPTQRAVHTQHHEHGDDHFLVTGLLDTAGDSTFLRTKGYTSDEGDVRVSQSLVRRWGLRRGDEITGCAKPPVEERKHARLDHVHSVNDLPPERLSGRPEFTDLPPLHPKERLRLASDAEDLTGRVIDLVMPTGKGQRALISAPPKAGKTSALRAIARGIGANHPECHVMLVLVGERPEEVTDLRRSVRAEVAAATFDQSPQEQIAVAELALERARRLVELGRDVVILLDSLTRLGRAYNLAAPTSGRVLSGGVSASALHPPKRFLGSARNVEGGGSLTIFATALVETGSTGDTVIHEEYRGTGNAELKLDRSLADRRVHPAVDIRQSSTRRDELLMSPAEQSATRVLRRVLQMREGDRGIDVLLDGLRKTSTNAEFLHRLTQTTPVRRAIAA</sequence>
<evidence type="ECO:0000256" key="8">
    <source>
        <dbReference type="PROSITE-ProRule" id="PRU01203"/>
    </source>
</evidence>
<proteinExistence type="inferred from homology"/>
<evidence type="ECO:0000256" key="4">
    <source>
        <dbReference type="ARBA" id="ARBA00022884"/>
    </source>
</evidence>
<organism evidence="11 12">
    <name type="scientific">Actinosynnema pretiosum subsp. pretiosum</name>
    <dbReference type="NCBI Taxonomy" id="103721"/>
    <lineage>
        <taxon>Bacteria</taxon>
        <taxon>Bacillati</taxon>
        <taxon>Actinomycetota</taxon>
        <taxon>Actinomycetes</taxon>
        <taxon>Pseudonocardiales</taxon>
        <taxon>Pseudonocardiaceae</taxon>
        <taxon>Actinosynnema</taxon>
    </lineage>
</organism>
<dbReference type="SUPFAM" id="SSF52540">
    <property type="entry name" value="P-loop containing nucleoside triphosphate hydrolases"/>
    <property type="match status" value="1"/>
</dbReference>
<evidence type="ECO:0000256" key="6">
    <source>
        <dbReference type="ARBA" id="ARBA00023163"/>
    </source>
</evidence>
<dbReference type="HAMAP" id="MF_01884">
    <property type="entry name" value="Rho"/>
    <property type="match status" value="1"/>
</dbReference>
<dbReference type="InterPro" id="IPR000194">
    <property type="entry name" value="ATPase_F1/V1/A1_a/bsu_nucl-bd"/>
</dbReference>
<evidence type="ECO:0000256" key="3">
    <source>
        <dbReference type="ARBA" id="ARBA00022806"/>
    </source>
</evidence>
<evidence type="ECO:0000259" key="10">
    <source>
        <dbReference type="PROSITE" id="PS51856"/>
    </source>
</evidence>
<dbReference type="SMART" id="SM00382">
    <property type="entry name" value="AAA"/>
    <property type="match status" value="1"/>
</dbReference>
<keyword evidence="7" id="KW-0547">Nucleotide-binding</keyword>
<evidence type="ECO:0000256" key="2">
    <source>
        <dbReference type="ARBA" id="ARBA00022801"/>
    </source>
</evidence>
<dbReference type="NCBIfam" id="NF006886">
    <property type="entry name" value="PRK09376.1"/>
    <property type="match status" value="1"/>
</dbReference>
<dbReference type="EMBL" id="CP073249">
    <property type="protein sequence ID" value="QUF08354.1"/>
    <property type="molecule type" value="Genomic_DNA"/>
</dbReference>
<feature type="compositionally biased region" description="Basic and acidic residues" evidence="9">
    <location>
        <begin position="134"/>
        <end position="147"/>
    </location>
</feature>
<gene>
    <name evidence="7 11" type="primary">rho</name>
    <name evidence="11" type="ORF">KCV87_35525</name>
</gene>
<dbReference type="GO" id="GO:0005524">
    <property type="term" value="F:ATP binding"/>
    <property type="evidence" value="ECO:0007669"/>
    <property type="project" value="UniProtKB-UniRule"/>
</dbReference>
<dbReference type="PANTHER" id="PTHR46425:SF1">
    <property type="entry name" value="TRANSCRIPTION TERMINATION FACTOR RHO"/>
    <property type="match status" value="1"/>
</dbReference>
<feature type="region of interest" description="Disordered" evidence="9">
    <location>
        <begin position="134"/>
        <end position="153"/>
    </location>
</feature>
<comment type="function">
    <text evidence="7">Facilitates transcription termination by a mechanism that involves Rho binding to the nascent RNA, activation of Rho's RNA-dependent ATPase activity, and release of the mRNA from the DNA template.</text>
</comment>
<dbReference type="SUPFAM" id="SSF50249">
    <property type="entry name" value="Nucleic acid-binding proteins"/>
    <property type="match status" value="1"/>
</dbReference>